<proteinExistence type="inferred from homology"/>
<dbReference type="RefSeq" id="WP_281930447.1">
    <property type="nucleotide sequence ID" value="NZ_AP027142.1"/>
</dbReference>
<dbReference type="PROSITE" id="PS51257">
    <property type="entry name" value="PROKAR_LIPOPROTEIN"/>
    <property type="match status" value="1"/>
</dbReference>
<feature type="active site" description="Proton donor/acceptor" evidence="9">
    <location>
        <position position="194"/>
    </location>
</feature>
<dbReference type="CDD" id="cd16913">
    <property type="entry name" value="YkuD_like"/>
    <property type="match status" value="1"/>
</dbReference>
<evidence type="ECO:0000256" key="5">
    <source>
        <dbReference type="ARBA" id="ARBA00022801"/>
    </source>
</evidence>
<dbReference type="Gene3D" id="2.40.440.10">
    <property type="entry name" value="L,D-transpeptidase catalytic domain-like"/>
    <property type="match status" value="1"/>
</dbReference>
<dbReference type="InterPro" id="IPR038063">
    <property type="entry name" value="Transpep_catalytic_dom"/>
</dbReference>
<evidence type="ECO:0000256" key="8">
    <source>
        <dbReference type="ARBA" id="ARBA00023316"/>
    </source>
</evidence>
<gene>
    <name evidence="12" type="ORF">SS37A_06640</name>
</gene>
<keyword evidence="7 9" id="KW-0573">Peptidoglycan synthesis</keyword>
<keyword evidence="10" id="KW-0732">Signal</keyword>
<evidence type="ECO:0000259" key="11">
    <source>
        <dbReference type="PROSITE" id="PS52029"/>
    </source>
</evidence>
<dbReference type="Pfam" id="PF03734">
    <property type="entry name" value="YkuD"/>
    <property type="match status" value="1"/>
</dbReference>
<feature type="chain" id="PRO_5045194074" evidence="10">
    <location>
        <begin position="24"/>
        <end position="236"/>
    </location>
</feature>
<keyword evidence="13" id="KW-1185">Reference proteome</keyword>
<feature type="signal peptide" evidence="10">
    <location>
        <begin position="1"/>
        <end position="23"/>
    </location>
</feature>
<evidence type="ECO:0000256" key="10">
    <source>
        <dbReference type="SAM" id="SignalP"/>
    </source>
</evidence>
<organism evidence="12 13">
    <name type="scientific">Methylocystis iwaonis</name>
    <dbReference type="NCBI Taxonomy" id="2885079"/>
    <lineage>
        <taxon>Bacteria</taxon>
        <taxon>Pseudomonadati</taxon>
        <taxon>Pseudomonadota</taxon>
        <taxon>Alphaproteobacteria</taxon>
        <taxon>Hyphomicrobiales</taxon>
        <taxon>Methylocystaceae</taxon>
        <taxon>Methylocystis</taxon>
    </lineage>
</organism>
<sequence>MRPMFSRRIFSFSILSLGASGLAGCFAPRPFAEGGASAPGRELTRTLSRPNYAATYGPYPGERFAVPAVNYQNIDPRFLRQTVDYPWEEPVGSVVVDPGAYHLYFVEAPGRATRYGVGVGREGFGWSGPARINMKRDWPDWVPPREMIARDPEIRARLEPTSRGLGVRGGPLSPLGARAMYLFGEGRDLGYRIHGTLEPETVGSNVSSGCVRMINQDIVHLYTRAAIGTPVTVLPT</sequence>
<dbReference type="SUPFAM" id="SSF141523">
    <property type="entry name" value="L,D-transpeptidase catalytic domain-like"/>
    <property type="match status" value="1"/>
</dbReference>
<evidence type="ECO:0000256" key="1">
    <source>
        <dbReference type="ARBA" id="ARBA00004752"/>
    </source>
</evidence>
<evidence type="ECO:0000313" key="13">
    <source>
        <dbReference type="Proteomes" id="UP001317629"/>
    </source>
</evidence>
<dbReference type="EMBL" id="AP027142">
    <property type="protein sequence ID" value="BDV33135.1"/>
    <property type="molecule type" value="Genomic_DNA"/>
</dbReference>
<reference evidence="12 13" key="1">
    <citation type="journal article" date="2023" name="Int. J. Syst. Evol. Microbiol.">
        <title>Methylocystis iwaonis sp. nov., a type II methane-oxidizing bacterium from surface soil of a rice paddy field in Japan, and emended description of the genus Methylocystis (ex Whittenbury et al. 1970) Bowman et al. 1993.</title>
        <authorList>
            <person name="Kaise H."/>
            <person name="Sawadogo J.B."/>
            <person name="Alam M.S."/>
            <person name="Ueno C."/>
            <person name="Dianou D."/>
            <person name="Shinjo R."/>
            <person name="Asakawa S."/>
        </authorList>
    </citation>
    <scope>NUCLEOTIDE SEQUENCE [LARGE SCALE GENOMIC DNA]</scope>
    <source>
        <strain evidence="12 13">SS37A-Re</strain>
    </source>
</reference>
<keyword evidence="4" id="KW-0808">Transferase</keyword>
<accession>A0ABM8E5M0</accession>
<evidence type="ECO:0000313" key="12">
    <source>
        <dbReference type="EMBL" id="BDV33135.1"/>
    </source>
</evidence>
<feature type="domain" description="L,D-TPase catalytic" evidence="11">
    <location>
        <begin position="92"/>
        <end position="234"/>
    </location>
</feature>
<evidence type="ECO:0000256" key="7">
    <source>
        <dbReference type="ARBA" id="ARBA00022984"/>
    </source>
</evidence>
<dbReference type="PANTHER" id="PTHR30582">
    <property type="entry name" value="L,D-TRANSPEPTIDASE"/>
    <property type="match status" value="1"/>
</dbReference>
<protein>
    <submittedName>
        <fullName evidence="12">L,D-transpeptidase</fullName>
    </submittedName>
</protein>
<dbReference type="InterPro" id="IPR050979">
    <property type="entry name" value="LD-transpeptidase"/>
</dbReference>
<evidence type="ECO:0000256" key="4">
    <source>
        <dbReference type="ARBA" id="ARBA00022679"/>
    </source>
</evidence>
<evidence type="ECO:0000256" key="2">
    <source>
        <dbReference type="ARBA" id="ARBA00005992"/>
    </source>
</evidence>
<name>A0ABM8E5M0_9HYPH</name>
<comment type="pathway">
    <text evidence="1 9">Cell wall biogenesis; peptidoglycan biosynthesis.</text>
</comment>
<keyword evidence="6 9" id="KW-0133">Cell shape</keyword>
<dbReference type="PROSITE" id="PS52029">
    <property type="entry name" value="LD_TPASE"/>
    <property type="match status" value="1"/>
</dbReference>
<evidence type="ECO:0000256" key="6">
    <source>
        <dbReference type="ARBA" id="ARBA00022960"/>
    </source>
</evidence>
<comment type="similarity">
    <text evidence="2">Belongs to the YkuD family.</text>
</comment>
<dbReference type="PANTHER" id="PTHR30582:SF24">
    <property type="entry name" value="L,D-TRANSPEPTIDASE ERFK_SRFK-RELATED"/>
    <property type="match status" value="1"/>
</dbReference>
<evidence type="ECO:0000256" key="3">
    <source>
        <dbReference type="ARBA" id="ARBA00022676"/>
    </source>
</evidence>
<dbReference type="InterPro" id="IPR005490">
    <property type="entry name" value="LD_TPept_cat_dom"/>
</dbReference>
<keyword evidence="8 9" id="KW-0961">Cell wall biogenesis/degradation</keyword>
<dbReference type="Proteomes" id="UP001317629">
    <property type="component" value="Chromosome"/>
</dbReference>
<keyword evidence="3" id="KW-0328">Glycosyltransferase</keyword>
<evidence type="ECO:0000256" key="9">
    <source>
        <dbReference type="PROSITE-ProRule" id="PRU01373"/>
    </source>
</evidence>
<keyword evidence="5" id="KW-0378">Hydrolase</keyword>
<feature type="active site" description="Nucleophile" evidence="9">
    <location>
        <position position="210"/>
    </location>
</feature>